<protein>
    <submittedName>
        <fullName evidence="1">Uncharacterized protein</fullName>
    </submittedName>
</protein>
<dbReference type="AlphaFoldDB" id="A0A1X2GVC0"/>
<dbReference type="Proteomes" id="UP000242146">
    <property type="component" value="Unassembled WGS sequence"/>
</dbReference>
<gene>
    <name evidence="1" type="ORF">DM01DRAFT_1069722</name>
</gene>
<dbReference type="EMBL" id="MCGT01000002">
    <property type="protein sequence ID" value="ORX61984.1"/>
    <property type="molecule type" value="Genomic_DNA"/>
</dbReference>
<comment type="caution">
    <text evidence="1">The sequence shown here is derived from an EMBL/GenBank/DDBJ whole genome shotgun (WGS) entry which is preliminary data.</text>
</comment>
<keyword evidence="2" id="KW-1185">Reference proteome</keyword>
<organism evidence="1 2">
    <name type="scientific">Hesseltinella vesiculosa</name>
    <dbReference type="NCBI Taxonomy" id="101127"/>
    <lineage>
        <taxon>Eukaryota</taxon>
        <taxon>Fungi</taxon>
        <taxon>Fungi incertae sedis</taxon>
        <taxon>Mucoromycota</taxon>
        <taxon>Mucoromycotina</taxon>
        <taxon>Mucoromycetes</taxon>
        <taxon>Mucorales</taxon>
        <taxon>Cunninghamellaceae</taxon>
        <taxon>Hesseltinella</taxon>
    </lineage>
</organism>
<evidence type="ECO:0000313" key="2">
    <source>
        <dbReference type="Proteomes" id="UP000242146"/>
    </source>
</evidence>
<sequence>MFQPSTRLIHNSEGLCEDAFAHRYLDGLLDGIFATSSLVETQWANIWLSAS</sequence>
<proteinExistence type="predicted"/>
<reference evidence="1 2" key="1">
    <citation type="submission" date="2016-07" db="EMBL/GenBank/DDBJ databases">
        <title>Pervasive Adenine N6-methylation of Active Genes in Fungi.</title>
        <authorList>
            <consortium name="DOE Joint Genome Institute"/>
            <person name="Mondo S.J."/>
            <person name="Dannebaum R.O."/>
            <person name="Kuo R.C."/>
            <person name="Labutti K."/>
            <person name="Haridas S."/>
            <person name="Kuo A."/>
            <person name="Salamov A."/>
            <person name="Ahrendt S.R."/>
            <person name="Lipzen A."/>
            <person name="Sullivan W."/>
            <person name="Andreopoulos W.B."/>
            <person name="Clum A."/>
            <person name="Lindquist E."/>
            <person name="Daum C."/>
            <person name="Ramamoorthy G.K."/>
            <person name="Gryganskyi A."/>
            <person name="Culley D."/>
            <person name="Magnuson J.K."/>
            <person name="James T.Y."/>
            <person name="O'Malley M.A."/>
            <person name="Stajich J.E."/>
            <person name="Spatafora J.W."/>
            <person name="Visel A."/>
            <person name="Grigoriev I.V."/>
        </authorList>
    </citation>
    <scope>NUCLEOTIDE SEQUENCE [LARGE SCALE GENOMIC DNA]</scope>
    <source>
        <strain evidence="1 2">NRRL 3301</strain>
    </source>
</reference>
<name>A0A1X2GVC0_9FUNG</name>
<accession>A0A1X2GVC0</accession>
<evidence type="ECO:0000313" key="1">
    <source>
        <dbReference type="EMBL" id="ORX61984.1"/>
    </source>
</evidence>